<keyword evidence="1" id="KW-1133">Transmembrane helix</keyword>
<keyword evidence="4" id="KW-1185">Reference proteome</keyword>
<name>A0AAD9ULB3_RIDPI</name>
<dbReference type="EMBL" id="JAODUO010000012">
    <property type="protein sequence ID" value="KAK2193495.1"/>
    <property type="molecule type" value="Genomic_DNA"/>
</dbReference>
<keyword evidence="1" id="KW-0472">Membrane</keyword>
<evidence type="ECO:0000259" key="2">
    <source>
        <dbReference type="Pfam" id="PF00135"/>
    </source>
</evidence>
<dbReference type="InterPro" id="IPR029058">
    <property type="entry name" value="AB_hydrolase_fold"/>
</dbReference>
<dbReference type="InterPro" id="IPR002018">
    <property type="entry name" value="CarbesteraseB"/>
</dbReference>
<dbReference type="SUPFAM" id="SSF53474">
    <property type="entry name" value="alpha/beta-Hydrolases"/>
    <property type="match status" value="1"/>
</dbReference>
<evidence type="ECO:0000313" key="3">
    <source>
        <dbReference type="EMBL" id="KAK2193495.1"/>
    </source>
</evidence>
<accession>A0AAD9ULB3</accession>
<keyword evidence="1" id="KW-0812">Transmembrane</keyword>
<dbReference type="Gene3D" id="3.40.50.1820">
    <property type="entry name" value="alpha/beta hydrolase"/>
    <property type="match status" value="1"/>
</dbReference>
<proteinExistence type="predicted"/>
<gene>
    <name evidence="3" type="ORF">NP493_12g08010</name>
</gene>
<evidence type="ECO:0000256" key="1">
    <source>
        <dbReference type="SAM" id="Phobius"/>
    </source>
</evidence>
<protein>
    <recommendedName>
        <fullName evidence="2">Carboxylesterase type B domain-containing protein</fullName>
    </recommendedName>
</protein>
<evidence type="ECO:0000313" key="4">
    <source>
        <dbReference type="Proteomes" id="UP001209878"/>
    </source>
</evidence>
<reference evidence="3" key="1">
    <citation type="journal article" date="2023" name="Mol. Biol. Evol.">
        <title>Third-Generation Sequencing Reveals the Adaptive Role of the Epigenome in Three Deep-Sea Polychaetes.</title>
        <authorList>
            <person name="Perez M."/>
            <person name="Aroh O."/>
            <person name="Sun Y."/>
            <person name="Lan Y."/>
            <person name="Juniper S.K."/>
            <person name="Young C.R."/>
            <person name="Angers B."/>
            <person name="Qian P.Y."/>
        </authorList>
    </citation>
    <scope>NUCLEOTIDE SEQUENCE</scope>
    <source>
        <strain evidence="3">R07B-5</strain>
    </source>
</reference>
<feature type="transmembrane region" description="Helical" evidence="1">
    <location>
        <begin position="36"/>
        <end position="63"/>
    </location>
</feature>
<dbReference type="Pfam" id="PF00135">
    <property type="entry name" value="COesterase"/>
    <property type="match status" value="1"/>
</dbReference>
<dbReference type="InterPro" id="IPR019819">
    <property type="entry name" value="Carboxylesterase_B_CS"/>
</dbReference>
<dbReference type="Proteomes" id="UP001209878">
    <property type="component" value="Unassembled WGS sequence"/>
</dbReference>
<comment type="caution">
    <text evidence="3">The sequence shown here is derived from an EMBL/GenBank/DDBJ whole genome shotgun (WGS) entry which is preliminary data.</text>
</comment>
<organism evidence="3 4">
    <name type="scientific">Ridgeia piscesae</name>
    <name type="common">Tubeworm</name>
    <dbReference type="NCBI Taxonomy" id="27915"/>
    <lineage>
        <taxon>Eukaryota</taxon>
        <taxon>Metazoa</taxon>
        <taxon>Spiralia</taxon>
        <taxon>Lophotrochozoa</taxon>
        <taxon>Annelida</taxon>
        <taxon>Polychaeta</taxon>
        <taxon>Sedentaria</taxon>
        <taxon>Canalipalpata</taxon>
        <taxon>Sabellida</taxon>
        <taxon>Siboglinidae</taxon>
        <taxon>Ridgeia</taxon>
    </lineage>
</organism>
<dbReference type="InterPro" id="IPR050309">
    <property type="entry name" value="Type-B_Carboxylest/Lipase"/>
</dbReference>
<feature type="domain" description="Carboxylesterase type B" evidence="2">
    <location>
        <begin position="76"/>
        <end position="572"/>
    </location>
</feature>
<dbReference type="PANTHER" id="PTHR11559">
    <property type="entry name" value="CARBOXYLESTERASE"/>
    <property type="match status" value="1"/>
</dbReference>
<dbReference type="AlphaFoldDB" id="A0AAD9ULB3"/>
<dbReference type="PROSITE" id="PS00941">
    <property type="entry name" value="CARBOXYLESTERASE_B_2"/>
    <property type="match status" value="1"/>
</dbReference>
<sequence>MYHNLEPLEGSTETGDIDPLYSSQGHAFCAKVKQLFVGYGGIGLAIVGVIIVSIVIGLTVHAYHRPAPDSHLHNGPIVSLKCGQVRGSHDNEAYAFKGIPYAVAPVAELRWKPTQSIDSSDECWGTQTLQTVNFSQPCYQYNTNKTKYVGTEDCLYLNVWTPSLEETAGLDVMVYIHGGGLMTGSGNVPGMSPNAAIAKSLNKVFVSFNYRLNAFGFMALDVLSWSNTKGSSGNYGLMDQMAALQWVQRNIQQFGGNPDKVTIFGQGSGATSIFALLSIPDTKGLFHRAWLMSPSPKFERPLAQTQRENLDFLNHTGCGQASPDASKEVLECLHHLAPEDILDALPWDAWENPQFQHLPERGETSRALAIVDGVFVAQQPVLAWKHQMVNDVPLLIGNMAQEVWGDAKMPSTWDDYDAYVRHKLDPFQANMSEMAVQLYGHDQALPDYQLASMVSDLRAICGVDEIAKVAASVFKSPVFRYVAAPHMLDTKHNTTYAFRGMDALAFFGGVKAFTSKPTDNDRKFVKNIRDVVAQFTSNGQIPGWETFPTKTGIQTLSIQLPGVFKPNACRFWRENGMFPEFAWIN</sequence>